<name>A0ABU3KKE1_9BURK</name>
<keyword evidence="2 5" id="KW-0812">Transmembrane</keyword>
<organism evidence="6 7">
    <name type="scientific">Rhodoferax potami</name>
    <dbReference type="NCBI Taxonomy" id="3068338"/>
    <lineage>
        <taxon>Bacteria</taxon>
        <taxon>Pseudomonadati</taxon>
        <taxon>Pseudomonadota</taxon>
        <taxon>Betaproteobacteria</taxon>
        <taxon>Burkholderiales</taxon>
        <taxon>Comamonadaceae</taxon>
        <taxon>Rhodoferax</taxon>
    </lineage>
</organism>
<evidence type="ECO:0000256" key="1">
    <source>
        <dbReference type="ARBA" id="ARBA00004141"/>
    </source>
</evidence>
<evidence type="ECO:0000256" key="3">
    <source>
        <dbReference type="ARBA" id="ARBA00022989"/>
    </source>
</evidence>
<sequence>MIPLWLLFLLVGAAGGFTAGLFGVGGGLVIVPTLYWLWREDPLLGSHVMHFAVATSLACIVVTSVTSSWTHWRAGRMQFDRAPWLLGAVSAGAVSAVVLARWMPTEWLKMAFGLFALATCCIMWKQSAQPAQGPRPSSAELLGVAALIGNVSTLLGVSGGALTVPYFVLRGTDVRKAVVISSALAIPIATIGAIGMGVTGVNTSVSWGFVHGPAFVGISLVSMFFANWGARISQRMDKRRLQQAFAGFLALVAAHMLFF</sequence>
<dbReference type="InterPro" id="IPR002781">
    <property type="entry name" value="TM_pro_TauE-like"/>
</dbReference>
<comment type="caution">
    <text evidence="6">The sequence shown here is derived from an EMBL/GenBank/DDBJ whole genome shotgun (WGS) entry which is preliminary data.</text>
</comment>
<comment type="subcellular location">
    <subcellularLocation>
        <location evidence="5">Cell membrane</location>
        <topology evidence="5">Multi-pass membrane protein</topology>
    </subcellularLocation>
    <subcellularLocation>
        <location evidence="1">Membrane</location>
        <topology evidence="1">Multi-pass membrane protein</topology>
    </subcellularLocation>
</comment>
<accession>A0ABU3KKE1</accession>
<reference evidence="6 7" key="1">
    <citation type="submission" date="2023-08" db="EMBL/GenBank/DDBJ databases">
        <title>Rhodoferax potami sp. nov. and Rhodoferax mekongensis sp. nov., isolated from the Mekong River in Thailand.</title>
        <authorList>
            <person name="Kitikhun S."/>
            <person name="Charoenyingcharoen P."/>
            <person name="Siriarchawattana P."/>
            <person name="Likhitrattanapisal S."/>
            <person name="Nilsakha T."/>
            <person name="Chanpet A."/>
            <person name="Rattanawaree P."/>
            <person name="Ingsriswang S."/>
        </authorList>
    </citation>
    <scope>NUCLEOTIDE SEQUENCE [LARGE SCALE GENOMIC DNA]</scope>
    <source>
        <strain evidence="6 7">TBRC 17660</strain>
    </source>
</reference>
<dbReference type="Pfam" id="PF01925">
    <property type="entry name" value="TauE"/>
    <property type="match status" value="1"/>
</dbReference>
<feature type="transmembrane region" description="Helical" evidence="5">
    <location>
        <begin position="48"/>
        <end position="70"/>
    </location>
</feature>
<keyword evidence="7" id="KW-1185">Reference proteome</keyword>
<dbReference type="PANTHER" id="PTHR43483:SF3">
    <property type="entry name" value="MEMBRANE TRANSPORTER PROTEIN HI_0806-RELATED"/>
    <property type="match status" value="1"/>
</dbReference>
<feature type="transmembrane region" description="Helical" evidence="5">
    <location>
        <begin position="210"/>
        <end position="229"/>
    </location>
</feature>
<gene>
    <name evidence="6" type="ORF">RAE19_04000</name>
</gene>
<feature type="transmembrane region" description="Helical" evidence="5">
    <location>
        <begin position="241"/>
        <end position="258"/>
    </location>
</feature>
<dbReference type="Proteomes" id="UP001321700">
    <property type="component" value="Unassembled WGS sequence"/>
</dbReference>
<evidence type="ECO:0000313" key="7">
    <source>
        <dbReference type="Proteomes" id="UP001321700"/>
    </source>
</evidence>
<dbReference type="PANTHER" id="PTHR43483">
    <property type="entry name" value="MEMBRANE TRANSPORTER PROTEIN HI_0806-RELATED"/>
    <property type="match status" value="1"/>
</dbReference>
<keyword evidence="3 5" id="KW-1133">Transmembrane helix</keyword>
<protein>
    <recommendedName>
        <fullName evidence="5">Probable membrane transporter protein</fullName>
    </recommendedName>
</protein>
<evidence type="ECO:0000256" key="5">
    <source>
        <dbReference type="RuleBase" id="RU363041"/>
    </source>
</evidence>
<feature type="transmembrane region" description="Helical" evidence="5">
    <location>
        <begin position="6"/>
        <end position="36"/>
    </location>
</feature>
<feature type="transmembrane region" description="Helical" evidence="5">
    <location>
        <begin position="145"/>
        <end position="168"/>
    </location>
</feature>
<keyword evidence="5" id="KW-1003">Cell membrane</keyword>
<evidence type="ECO:0000256" key="2">
    <source>
        <dbReference type="ARBA" id="ARBA00022692"/>
    </source>
</evidence>
<proteinExistence type="inferred from homology"/>
<dbReference type="RefSeq" id="WP_313873705.1">
    <property type="nucleotide sequence ID" value="NZ_JAVBIK010000001.1"/>
</dbReference>
<dbReference type="EMBL" id="JAVBIK010000001">
    <property type="protein sequence ID" value="MDT7517908.1"/>
    <property type="molecule type" value="Genomic_DNA"/>
</dbReference>
<evidence type="ECO:0000313" key="6">
    <source>
        <dbReference type="EMBL" id="MDT7517908.1"/>
    </source>
</evidence>
<feature type="transmembrane region" description="Helical" evidence="5">
    <location>
        <begin position="177"/>
        <end position="198"/>
    </location>
</feature>
<keyword evidence="4 5" id="KW-0472">Membrane</keyword>
<evidence type="ECO:0000256" key="4">
    <source>
        <dbReference type="ARBA" id="ARBA00023136"/>
    </source>
</evidence>
<feature type="transmembrane region" description="Helical" evidence="5">
    <location>
        <begin position="82"/>
        <end position="100"/>
    </location>
</feature>
<comment type="similarity">
    <text evidence="5">Belongs to the 4-toluene sulfonate uptake permease (TSUP) (TC 2.A.102) family.</text>
</comment>